<name>A0A6S6TBF5_9BACT</name>
<keyword evidence="1" id="KW-0472">Membrane</keyword>
<keyword evidence="1" id="KW-0812">Transmembrane</keyword>
<protein>
    <submittedName>
        <fullName evidence="2">Uncharacterized protein</fullName>
    </submittedName>
</protein>
<evidence type="ECO:0000256" key="1">
    <source>
        <dbReference type="SAM" id="Phobius"/>
    </source>
</evidence>
<proteinExistence type="predicted"/>
<accession>A0A6S6TBF5</accession>
<sequence>MKNLLIILFSTLLIAEDYNATRIAQQLNISYQDYNYLMAQTGLMIGFCLFIGLTILVCRR</sequence>
<evidence type="ECO:0000313" key="2">
    <source>
        <dbReference type="EMBL" id="CAA6812721.1"/>
    </source>
</evidence>
<organism evidence="2">
    <name type="scientific">uncultured Campylobacterales bacterium</name>
    <dbReference type="NCBI Taxonomy" id="352960"/>
    <lineage>
        <taxon>Bacteria</taxon>
        <taxon>Pseudomonadati</taxon>
        <taxon>Campylobacterota</taxon>
        <taxon>Epsilonproteobacteria</taxon>
        <taxon>Campylobacterales</taxon>
        <taxon>environmental samples</taxon>
    </lineage>
</organism>
<gene>
    <name evidence="2" type="ORF">HELGO_WM53509</name>
</gene>
<dbReference type="EMBL" id="CACVAW010000050">
    <property type="protein sequence ID" value="CAA6812721.1"/>
    <property type="molecule type" value="Genomic_DNA"/>
</dbReference>
<feature type="transmembrane region" description="Helical" evidence="1">
    <location>
        <begin position="34"/>
        <end position="58"/>
    </location>
</feature>
<reference evidence="2" key="1">
    <citation type="submission" date="2020-01" db="EMBL/GenBank/DDBJ databases">
        <authorList>
            <person name="Meier V. D."/>
            <person name="Meier V D."/>
        </authorList>
    </citation>
    <scope>NUCLEOTIDE SEQUENCE</scope>
    <source>
        <strain evidence="2">HLG_WM_MAG_12</strain>
    </source>
</reference>
<keyword evidence="1" id="KW-1133">Transmembrane helix</keyword>
<dbReference type="AlphaFoldDB" id="A0A6S6TBF5"/>